<dbReference type="Proteomes" id="UP000887574">
    <property type="component" value="Unplaced"/>
</dbReference>
<proteinExistence type="predicted"/>
<organism evidence="2 3">
    <name type="scientific">Ditylenchus dipsaci</name>
    <dbReference type="NCBI Taxonomy" id="166011"/>
    <lineage>
        <taxon>Eukaryota</taxon>
        <taxon>Metazoa</taxon>
        <taxon>Ecdysozoa</taxon>
        <taxon>Nematoda</taxon>
        <taxon>Chromadorea</taxon>
        <taxon>Rhabditida</taxon>
        <taxon>Tylenchina</taxon>
        <taxon>Tylenchomorpha</taxon>
        <taxon>Sphaerularioidea</taxon>
        <taxon>Anguinidae</taxon>
        <taxon>Anguininae</taxon>
        <taxon>Ditylenchus</taxon>
    </lineage>
</organism>
<dbReference type="InterPro" id="IPR051037">
    <property type="entry name" value="RNAPII_TF_IWS1"/>
</dbReference>
<feature type="compositionally biased region" description="Acidic residues" evidence="1">
    <location>
        <begin position="7"/>
        <end position="17"/>
    </location>
</feature>
<dbReference type="GO" id="GO:0016973">
    <property type="term" value="P:poly(A)+ mRNA export from nucleus"/>
    <property type="evidence" value="ECO:0007669"/>
    <property type="project" value="TreeGrafter"/>
</dbReference>
<evidence type="ECO:0000313" key="2">
    <source>
        <dbReference type="Proteomes" id="UP000887574"/>
    </source>
</evidence>
<name>A0A915DY65_9BILA</name>
<sequence>MVKSDSSDESGDEMVENESEKAQLTSCSENQQSETGSQNDKDDDGQSIASAALSENNEEPDDVIESGDGNFVSSPKGSAEPVDSAGEESDDDEDASENGEDAAGPVRTVVIDEEEQGDDPEADISSKDDTGADESILNKDDFDDGGSTPKSGTGQNDKSPAKKSRTILGSDSDDSDAEKTAEKKPEDVEKLMNNIFGEDSSDEGEGNIKDKEPKDAEDSDDADAKFLRVERDSDDGGHEWDFDAMLKKKKAERRRKHKRKVKALVDQMHEAAAEDRASNQDKRPAIQKRKMLSTLRSTLMKADLFETLLDNGMMSGISEWLAHFRTSPCRLWKFVQPS</sequence>
<dbReference type="PANTHER" id="PTHR46010">
    <property type="entry name" value="PROTEIN IWS1 HOMOLOG"/>
    <property type="match status" value="1"/>
</dbReference>
<evidence type="ECO:0000256" key="1">
    <source>
        <dbReference type="SAM" id="MobiDB-lite"/>
    </source>
</evidence>
<reference evidence="3" key="1">
    <citation type="submission" date="2022-11" db="UniProtKB">
        <authorList>
            <consortium name="WormBaseParasite"/>
        </authorList>
    </citation>
    <scope>IDENTIFICATION</scope>
</reference>
<feature type="compositionally biased region" description="Acidic residues" evidence="1">
    <location>
        <begin position="111"/>
        <end position="122"/>
    </location>
</feature>
<dbReference type="WBParaSite" id="jg24929">
    <property type="protein sequence ID" value="jg24929"/>
    <property type="gene ID" value="jg24929"/>
</dbReference>
<dbReference type="AlphaFoldDB" id="A0A915DY65"/>
<feature type="compositionally biased region" description="Basic and acidic residues" evidence="1">
    <location>
        <begin position="177"/>
        <end position="190"/>
    </location>
</feature>
<feature type="region of interest" description="Disordered" evidence="1">
    <location>
        <begin position="1"/>
        <end position="224"/>
    </location>
</feature>
<evidence type="ECO:0000313" key="3">
    <source>
        <dbReference type="WBParaSite" id="jg24929"/>
    </source>
</evidence>
<dbReference type="PANTHER" id="PTHR46010:SF1">
    <property type="entry name" value="PROTEIN IWS1 HOMOLOG"/>
    <property type="match status" value="1"/>
</dbReference>
<protein>
    <submittedName>
        <fullName evidence="3">Uncharacterized protein</fullName>
    </submittedName>
</protein>
<feature type="compositionally biased region" description="Acidic residues" evidence="1">
    <location>
        <begin position="56"/>
        <end position="65"/>
    </location>
</feature>
<dbReference type="GO" id="GO:0005634">
    <property type="term" value="C:nucleus"/>
    <property type="evidence" value="ECO:0007669"/>
    <property type="project" value="TreeGrafter"/>
</dbReference>
<feature type="compositionally biased region" description="Acidic residues" evidence="1">
    <location>
        <begin position="85"/>
        <end position="100"/>
    </location>
</feature>
<feature type="compositionally biased region" description="Basic and acidic residues" evidence="1">
    <location>
        <begin position="124"/>
        <end position="140"/>
    </location>
</feature>
<dbReference type="InterPro" id="IPR035441">
    <property type="entry name" value="TFIIS/LEDGF_dom_sf"/>
</dbReference>
<keyword evidence="2" id="KW-1185">Reference proteome</keyword>
<feature type="compositionally biased region" description="Polar residues" evidence="1">
    <location>
        <begin position="148"/>
        <end position="158"/>
    </location>
</feature>
<dbReference type="Gene3D" id="1.20.930.10">
    <property type="entry name" value="Conserved domain common to transcription factors TFIIS, elongin A, CRSP70"/>
    <property type="match status" value="1"/>
</dbReference>
<accession>A0A915DY65</accession>
<feature type="compositionally biased region" description="Polar residues" evidence="1">
    <location>
        <begin position="22"/>
        <end position="38"/>
    </location>
</feature>
<feature type="compositionally biased region" description="Basic and acidic residues" evidence="1">
    <location>
        <begin position="206"/>
        <end position="224"/>
    </location>
</feature>